<dbReference type="InterPro" id="IPR025841">
    <property type="entry name" value="CP_ATPgrasp_2"/>
</dbReference>
<evidence type="ECO:0000313" key="4">
    <source>
        <dbReference type="Proteomes" id="UP000733744"/>
    </source>
</evidence>
<comment type="caution">
    <text evidence="3">The sequence shown here is derived from an EMBL/GenBank/DDBJ whole genome shotgun (WGS) entry which is preliminary data.</text>
</comment>
<keyword evidence="4" id="KW-1185">Reference proteome</keyword>
<dbReference type="Gene3D" id="3.40.50.11290">
    <property type="match status" value="1"/>
</dbReference>
<dbReference type="EMBL" id="RYFG02000117">
    <property type="protein sequence ID" value="TRW90676.1"/>
    <property type="molecule type" value="Genomic_DNA"/>
</dbReference>
<dbReference type="SUPFAM" id="SSF56059">
    <property type="entry name" value="Glutathione synthetase ATP-binding domain-like"/>
    <property type="match status" value="1"/>
</dbReference>
<gene>
    <name evidence="3" type="ORF">EKO24_018855</name>
</gene>
<sequence length="853" mass="96304">MSESTNDIGAQFYATKLGVYDEMVAKEHKVLPYWERFMDSLATLGRGQLELRRREAQRLLRENGVTYNVYGDAQKLTRPWRLDPIPLLLGSEDWLPIEAGLKQRAELLNLILKDIYGKQHLLKKGLLPSELVLAHDGFLHPCVGALSQLQRELIVYSANLARGHNGRMLVLDDRTQAPSGAGYALENRTVMTRVLPDIFRETQVNRLSGFFRALRKGLADIAPHNKEDPRIVILTPGSLNETYFEHAYLSSYLGFSLVQGDDLTVRDGRVWLKSLDGLQPVDVILRRVDDSFCDPLELRSASRLGVAGLLEAVRRNNVAIANPLGSSILENPGLLPFLPKLSRYFLNEELLLPSIATWWCGQRLERDFVLQNLGRLVIKPINRSSGNNALFGALLSANEKELLRSAITAKPHCYVGQEHVDFSTVPSFVDHHIEPRFSVLRSFIVAGSDDYHVMPGGLTRIARQQDDFIVSNQAGGISKDTWVLTNEPDKHTSLWFQPGQDGILSADIEPLTSRTANNLFWVGRYLERIKAATRLMRMTLLKLAEARELDDPLDSQSLNVLLNALTQVTGTYPGFVSSDASLLKDPQPELLALAKNSNRSGTLATNIQAFAQTAFSIRDVWSQDTWRCVDNIQRRWQQRVVNNHCDLEQLQKSLDDLITGFVAFIGLTTESMTREAGWLMLDSGRRLEHALALISLLRATVVQRHEAALQNQLLEAVLMSTDSLSIYRRRYRAFIKLPMVLDLLLMDEAHPRSLAYQLRQLSDHIAALPGERGNRQLSEEERLILKAYTDLRLIKIPELLKADDDAGIYTELENVLSAMTEQLWRLYEVLAQAYFSHSEMPQLITPTHAEDEL</sequence>
<dbReference type="Proteomes" id="UP000733744">
    <property type="component" value="Unassembled WGS sequence"/>
</dbReference>
<evidence type="ECO:0000259" key="2">
    <source>
        <dbReference type="Pfam" id="PF14403"/>
    </source>
</evidence>
<dbReference type="InterPro" id="IPR051680">
    <property type="entry name" value="ATP-dep_Glu-Cys_Ligase-2"/>
</dbReference>
<evidence type="ECO:0000313" key="3">
    <source>
        <dbReference type="EMBL" id="TRW90676.1"/>
    </source>
</evidence>
<feature type="domain" description="Circularly permuted ATP-grasp type 2" evidence="2">
    <location>
        <begin position="86"/>
        <end position="462"/>
    </location>
</feature>
<dbReference type="Pfam" id="PF14403">
    <property type="entry name" value="CP_ATPgrasp_2"/>
    <property type="match status" value="1"/>
</dbReference>
<dbReference type="Gene3D" id="3.30.1490.270">
    <property type="match status" value="1"/>
</dbReference>
<dbReference type="Pfam" id="PF04168">
    <property type="entry name" value="Alpha-E"/>
    <property type="match status" value="1"/>
</dbReference>
<dbReference type="PANTHER" id="PTHR34595">
    <property type="entry name" value="BLR5612 PROTEIN"/>
    <property type="match status" value="1"/>
</dbReference>
<name>A0ABY3C5Y6_9GAMM</name>
<dbReference type="PANTHER" id="PTHR34595:SF2">
    <property type="entry name" value="BLR2978 PROTEIN"/>
    <property type="match status" value="1"/>
</dbReference>
<evidence type="ECO:0008006" key="5">
    <source>
        <dbReference type="Google" id="ProtNLM"/>
    </source>
</evidence>
<dbReference type="InterPro" id="IPR007296">
    <property type="entry name" value="DUF403"/>
</dbReference>
<protein>
    <recommendedName>
        <fullName evidence="5">DUF403 domain-containing protein</fullName>
    </recommendedName>
</protein>
<organism evidence="3 4">
    <name type="scientific">Candidatus Methylobacter oryzae</name>
    <dbReference type="NCBI Taxonomy" id="2497749"/>
    <lineage>
        <taxon>Bacteria</taxon>
        <taxon>Pseudomonadati</taxon>
        <taxon>Pseudomonadota</taxon>
        <taxon>Gammaproteobacteria</taxon>
        <taxon>Methylococcales</taxon>
        <taxon>Methylococcaceae</taxon>
        <taxon>Methylobacter</taxon>
    </lineage>
</organism>
<reference evidence="3 4" key="1">
    <citation type="journal article" date="2019" name="Antonie Van Leeuwenhoek">
        <title>Description of 'Ca. Methylobacter oryzae' KRF1, a novel species from the environmentally important Methylobacter clade 2.</title>
        <authorList>
            <person name="Khatri K."/>
            <person name="Mohite J.A."/>
            <person name="Pandit P.S."/>
            <person name="Bahulikar R."/>
            <person name="Rahalkar M.C."/>
        </authorList>
    </citation>
    <scope>NUCLEOTIDE SEQUENCE [LARGE SCALE GENOMIC DNA]</scope>
    <source>
        <strain evidence="3 4">KRF1</strain>
    </source>
</reference>
<evidence type="ECO:0000259" key="1">
    <source>
        <dbReference type="Pfam" id="PF04168"/>
    </source>
</evidence>
<feature type="domain" description="DUF403" evidence="1">
    <location>
        <begin position="511"/>
        <end position="835"/>
    </location>
</feature>
<accession>A0ABY3C5Y6</accession>
<proteinExistence type="predicted"/>